<keyword evidence="2" id="KW-1185">Reference proteome</keyword>
<reference evidence="2" key="1">
    <citation type="journal article" date="2019" name="Int. J. Syst. Evol. Microbiol.">
        <title>The Global Catalogue of Microorganisms (GCM) 10K type strain sequencing project: providing services to taxonomists for standard genome sequencing and annotation.</title>
        <authorList>
            <consortium name="The Broad Institute Genomics Platform"/>
            <consortium name="The Broad Institute Genome Sequencing Center for Infectious Disease"/>
            <person name="Wu L."/>
            <person name="Ma J."/>
        </authorList>
    </citation>
    <scope>NUCLEOTIDE SEQUENCE [LARGE SCALE GENOMIC DNA]</scope>
    <source>
        <strain evidence="2">JCM 17759</strain>
    </source>
</reference>
<name>A0ABP8NRA3_9BACT</name>
<protein>
    <submittedName>
        <fullName evidence="1">Uncharacterized protein</fullName>
    </submittedName>
</protein>
<dbReference type="EMBL" id="BAABGA010000120">
    <property type="protein sequence ID" value="GAA4471657.1"/>
    <property type="molecule type" value="Genomic_DNA"/>
</dbReference>
<dbReference type="RefSeq" id="WP_339936192.1">
    <property type="nucleotide sequence ID" value="NZ_BAABGA010000120.1"/>
</dbReference>
<evidence type="ECO:0000313" key="1">
    <source>
        <dbReference type="EMBL" id="GAA4471657.1"/>
    </source>
</evidence>
<organism evidence="1 2">
    <name type="scientific">Novipirellula rosea</name>
    <dbReference type="NCBI Taxonomy" id="1031540"/>
    <lineage>
        <taxon>Bacteria</taxon>
        <taxon>Pseudomonadati</taxon>
        <taxon>Planctomycetota</taxon>
        <taxon>Planctomycetia</taxon>
        <taxon>Pirellulales</taxon>
        <taxon>Pirellulaceae</taxon>
        <taxon>Novipirellula</taxon>
    </lineage>
</organism>
<accession>A0ABP8NRA3</accession>
<proteinExistence type="predicted"/>
<sequence>MTLAKTTKVKFFVQAIVTIRTKLTVRKCAIATFGKTHPIDDIGVLYRREFARMAEVRQGCMTT</sequence>
<dbReference type="Proteomes" id="UP001500840">
    <property type="component" value="Unassembled WGS sequence"/>
</dbReference>
<gene>
    <name evidence="1" type="ORF">GCM10023156_66580</name>
</gene>
<evidence type="ECO:0000313" key="2">
    <source>
        <dbReference type="Proteomes" id="UP001500840"/>
    </source>
</evidence>
<comment type="caution">
    <text evidence="1">The sequence shown here is derived from an EMBL/GenBank/DDBJ whole genome shotgun (WGS) entry which is preliminary data.</text>
</comment>